<feature type="domain" description="Nucleoside phosphorylase" evidence="3">
    <location>
        <begin position="69"/>
        <end position="362"/>
    </location>
</feature>
<dbReference type="SUPFAM" id="SSF52540">
    <property type="entry name" value="P-loop containing nucleoside triphosphate hydrolases"/>
    <property type="match status" value="1"/>
</dbReference>
<dbReference type="InterPro" id="IPR027417">
    <property type="entry name" value="P-loop_NTPase"/>
</dbReference>
<evidence type="ECO:0000259" key="2">
    <source>
        <dbReference type="Pfam" id="PF00931"/>
    </source>
</evidence>
<dbReference type="GO" id="GO:0043531">
    <property type="term" value="F:ADP binding"/>
    <property type="evidence" value="ECO:0007669"/>
    <property type="project" value="InterPro"/>
</dbReference>
<dbReference type="Gene3D" id="3.40.50.300">
    <property type="entry name" value="P-loop containing nucleotide triphosphate hydrolases"/>
    <property type="match status" value="1"/>
</dbReference>
<dbReference type="PANTHER" id="PTHR46082:SF6">
    <property type="entry name" value="AAA+ ATPASE DOMAIN-CONTAINING PROTEIN-RELATED"/>
    <property type="match status" value="1"/>
</dbReference>
<dbReference type="PANTHER" id="PTHR46082">
    <property type="entry name" value="ATP/GTP-BINDING PROTEIN-RELATED"/>
    <property type="match status" value="1"/>
</dbReference>
<keyword evidence="1" id="KW-0802">TPR repeat</keyword>
<accession>A0AAV9NNA1</accession>
<dbReference type="GeneID" id="89978072"/>
<keyword evidence="5" id="KW-1185">Reference proteome</keyword>
<proteinExistence type="predicted"/>
<evidence type="ECO:0000259" key="3">
    <source>
        <dbReference type="Pfam" id="PF01048"/>
    </source>
</evidence>
<evidence type="ECO:0000313" key="5">
    <source>
        <dbReference type="Proteomes" id="UP001358417"/>
    </source>
</evidence>
<protein>
    <recommendedName>
        <fullName evidence="6">Nucleoside phosphorylase domain-containing protein</fullName>
    </recommendedName>
</protein>
<evidence type="ECO:0008006" key="6">
    <source>
        <dbReference type="Google" id="ProtNLM"/>
    </source>
</evidence>
<comment type="caution">
    <text evidence="4">The sequence shown here is derived from an EMBL/GenBank/DDBJ whole genome shotgun (WGS) entry which is preliminary data.</text>
</comment>
<name>A0AAV9NNA1_9EURO</name>
<dbReference type="Gene3D" id="1.25.40.10">
    <property type="entry name" value="Tetratricopeptide repeat domain"/>
    <property type="match status" value="2"/>
</dbReference>
<sequence>MILHLPLQTTSKSPVAQCLVNSIVCGFSRDNVRHGLRTSTSASSLSRQLTTTSILHQPCLALPIEEYQVGWVCALPKELTAARAMLDEEHESIPRQEQNDDNSYVLGRIHGHNTVIACLPAGVYGTVSAAGVALNMLRTFKGIRFGFLVGIGGGIPHSTQRGDIRLGDVVVSQPDGIHGGVVQYDLRKNLGHGVFERKGFLQSPPKTLLTALSNLQSRHLIEGNQISKTISAILKQHPQLAKVGYIHPGQERDLLSCSNINHEREPSCAQCYNGIVIRKARENSGPVVHYGIIASGNELVKNSIDRDRLGRELGAKCVEMEAAGLMNDFPCIVVRGIADYADAEKNDMWQEYAALVAAAFTKELLSVVRPVEVKAIQQASEAIKYHYGLNLFDAPDLKEDLFIGRQNEIQEIVSTLQPFSATLGSKRNVLVLGGTGGIGKTQLAIAYAKRYESYYTSIFWLNATSEVTLKASIRDLANCILPSEALSQLDDEHILIRVSAWLSNHDNQRWLLIFDNYDEQDMYQIRSYYPFRAHGSMIVTTRQPDRVNGARIRLRHLDSIDDSLRVLATRSGREDIQSDPEARRLAARLDGHPLALATAGAYLCQSTVTCGEFLQQYEAKWKVIESMEELADYPLRTLFTTWDMSFKIVQQQNLNAANLLRLLAYLDNHDVRYELFHGMCGEGRPVWFNDIMREKFAFEEAIRVLIRYCLVDTNQQASSYRLHPCVHDWTLDGLNRPIDPELYWLAFDCVTSHLPLLEELAIMEKQSDLQLVAPFKGHLRRLAHSRFDGVRSETIAFRERIDPMERAAMIICREDIDAARNIYQLLAAEAETLFGATHPSTIRIMLVFVRLTATEAPSEGSVHKAQRILRSILDKLEMKAGPEDPWTIAVMDLLASLYSTTKQLDQAEMMTKEVLEGYEKLPTDFPFRIADLWRRLAGIKYFQGKLDEAKAMYLRVLELAGIRGLEDHTVFGTTLTLGVVYRNEGDLKHAEDMFRRALGISDRVPGPEGLFTMFARMNLANILSEQGKPGQAQELYEQVRMQSQAGYQQHVRQVEHVVSINEGVLYAQLGHVHVARLKFEGAHAGLQAGIQPSSLFVNLALYNLGQLEQSAARNGAIDTTLSRRGVADETGHSQFRSFYYSTLGTNPDTLKT</sequence>
<evidence type="ECO:0000256" key="1">
    <source>
        <dbReference type="PROSITE-ProRule" id="PRU00339"/>
    </source>
</evidence>
<dbReference type="EMBL" id="JAVRRD010000004">
    <property type="protein sequence ID" value="KAK5060030.1"/>
    <property type="molecule type" value="Genomic_DNA"/>
</dbReference>
<dbReference type="SMART" id="SM00028">
    <property type="entry name" value="TPR"/>
    <property type="match status" value="3"/>
</dbReference>
<dbReference type="InterPro" id="IPR002182">
    <property type="entry name" value="NB-ARC"/>
</dbReference>
<dbReference type="Gene3D" id="3.40.50.1580">
    <property type="entry name" value="Nucleoside phosphorylase domain"/>
    <property type="match status" value="1"/>
</dbReference>
<dbReference type="Pfam" id="PF00931">
    <property type="entry name" value="NB-ARC"/>
    <property type="match status" value="1"/>
</dbReference>
<dbReference type="InterPro" id="IPR053137">
    <property type="entry name" value="NLR-like"/>
</dbReference>
<dbReference type="Pfam" id="PF13424">
    <property type="entry name" value="TPR_12"/>
    <property type="match status" value="1"/>
</dbReference>
<dbReference type="InterPro" id="IPR000845">
    <property type="entry name" value="Nucleoside_phosphorylase_d"/>
</dbReference>
<dbReference type="SUPFAM" id="SSF48452">
    <property type="entry name" value="TPR-like"/>
    <property type="match status" value="1"/>
</dbReference>
<feature type="repeat" description="TPR" evidence="1">
    <location>
        <begin position="971"/>
        <end position="1004"/>
    </location>
</feature>
<dbReference type="Pfam" id="PF01048">
    <property type="entry name" value="PNP_UDP_1"/>
    <property type="match status" value="1"/>
</dbReference>
<dbReference type="InterPro" id="IPR011990">
    <property type="entry name" value="TPR-like_helical_dom_sf"/>
</dbReference>
<dbReference type="InterPro" id="IPR019734">
    <property type="entry name" value="TPR_rpt"/>
</dbReference>
<dbReference type="GO" id="GO:0009116">
    <property type="term" value="P:nucleoside metabolic process"/>
    <property type="evidence" value="ECO:0007669"/>
    <property type="project" value="InterPro"/>
</dbReference>
<dbReference type="Proteomes" id="UP001358417">
    <property type="component" value="Unassembled WGS sequence"/>
</dbReference>
<dbReference type="AlphaFoldDB" id="A0AAV9NNA1"/>
<organism evidence="4 5">
    <name type="scientific">Exophiala bonariae</name>
    <dbReference type="NCBI Taxonomy" id="1690606"/>
    <lineage>
        <taxon>Eukaryota</taxon>
        <taxon>Fungi</taxon>
        <taxon>Dikarya</taxon>
        <taxon>Ascomycota</taxon>
        <taxon>Pezizomycotina</taxon>
        <taxon>Eurotiomycetes</taxon>
        <taxon>Chaetothyriomycetidae</taxon>
        <taxon>Chaetothyriales</taxon>
        <taxon>Herpotrichiellaceae</taxon>
        <taxon>Exophiala</taxon>
    </lineage>
</organism>
<dbReference type="GO" id="GO:0003824">
    <property type="term" value="F:catalytic activity"/>
    <property type="evidence" value="ECO:0007669"/>
    <property type="project" value="InterPro"/>
</dbReference>
<reference evidence="4 5" key="1">
    <citation type="submission" date="2023-08" db="EMBL/GenBank/DDBJ databases">
        <title>Black Yeasts Isolated from many extreme environments.</title>
        <authorList>
            <person name="Coleine C."/>
            <person name="Stajich J.E."/>
            <person name="Selbmann L."/>
        </authorList>
    </citation>
    <scope>NUCLEOTIDE SEQUENCE [LARGE SCALE GENOMIC DNA]</scope>
    <source>
        <strain evidence="4 5">CCFEE 5792</strain>
    </source>
</reference>
<dbReference type="InterPro" id="IPR035994">
    <property type="entry name" value="Nucleoside_phosphorylase_sf"/>
</dbReference>
<dbReference type="SUPFAM" id="SSF53167">
    <property type="entry name" value="Purine and uridine phosphorylases"/>
    <property type="match status" value="1"/>
</dbReference>
<feature type="domain" description="NB-ARC" evidence="2">
    <location>
        <begin position="426"/>
        <end position="544"/>
    </location>
</feature>
<dbReference type="RefSeq" id="XP_064709851.1">
    <property type="nucleotide sequence ID" value="XM_064853452.1"/>
</dbReference>
<evidence type="ECO:0000313" key="4">
    <source>
        <dbReference type="EMBL" id="KAK5060030.1"/>
    </source>
</evidence>
<dbReference type="PROSITE" id="PS50005">
    <property type="entry name" value="TPR"/>
    <property type="match status" value="1"/>
</dbReference>
<gene>
    <name evidence="4" type="ORF">LTR84_009914</name>
</gene>